<evidence type="ECO:0000256" key="2">
    <source>
        <dbReference type="SAM" id="Coils"/>
    </source>
</evidence>
<reference evidence="5" key="1">
    <citation type="submission" date="2021-12" db="EMBL/GenBank/DDBJ databases">
        <authorList>
            <person name="Zaccaron A."/>
            <person name="Stergiopoulos I."/>
        </authorList>
    </citation>
    <scope>NUCLEOTIDE SEQUENCE</scope>
    <source>
        <strain evidence="5">Race5_Kim</strain>
    </source>
</reference>
<evidence type="ECO:0000313" key="5">
    <source>
        <dbReference type="EMBL" id="UJO22186.1"/>
    </source>
</evidence>
<keyword evidence="2" id="KW-0175">Coiled coil</keyword>
<dbReference type="AlphaFoldDB" id="A0A9Q8PGV2"/>
<dbReference type="InterPro" id="IPR056693">
    <property type="entry name" value="DUF7791"/>
</dbReference>
<evidence type="ECO:0000256" key="1">
    <source>
        <dbReference type="ARBA" id="ARBA00022737"/>
    </source>
</evidence>
<keyword evidence="1" id="KW-0677">Repeat</keyword>
<feature type="domain" description="DUF7791" evidence="4">
    <location>
        <begin position="532"/>
        <end position="681"/>
    </location>
</feature>
<name>A0A9Q8PGV2_PASFU</name>
<evidence type="ECO:0000313" key="6">
    <source>
        <dbReference type="Proteomes" id="UP000756132"/>
    </source>
</evidence>
<dbReference type="PANTHER" id="PTHR10039">
    <property type="entry name" value="AMELOGENIN"/>
    <property type="match status" value="1"/>
</dbReference>
<sequence>MSGLEILGAVAAAAQLVDYGVSLSVKAAQVYRNAQGTTDELQAVNEMTLKFREMTQSSLTVHRQAQFENSPAENAYADIARQSNEAALELLRVLSEIRVQGEKSKSKSLRIAWKADWKKTTIEKLQRRLELLREQLNDHLMRMMSDRQSLLSMAISRIEQNQRTQGKALVQGFEKLKADLLLAIREKNHRTLLTALTDMQTKGERVVLMQDILASLRFDEMYSRSSRITAPGLTTCLWIFDSKSKGGHTVRYMQWLENDNGIFWVTGKAGSGKSTLMKHIASHSRSKKGLERWSNGRRLSIASHYFWYLGTPMQKSYHGLLQSILYDVLRQCPGLIEHVCETRWQDEAIGRDRRTAPWTLPELRASIDRLTESKLDADGNGLCFCFFIDGLDEYAGDHDEVVRLLCRLAEADNIKICASSRPWEVFQQSFVESNERNNVVMIHQHTKDDIAKVVHQELDPFVAKRVDEEEEMNSLVADIISKSQGVFLWVSLVIKKELLPGFRYADSVLLLRQRLKRVPQELEDYFEQIFSRIPEFYRRDTGRIFQTCLRAAQPLPVHVVQLIISDDPQGFFLSDSTGALHFKWFRETLIEDVRKQINGRCQDLLEVYGQDIAKVNDDPEDRLPIGSGGLPVVDFLHRSVKDYLQSGKLASVLRGWTGDAFDPARMLFACYVFMVKTAAPTPTMIADRVQHSITGGTLRNAIEWSWRALSHASDAPYDTLTRALMASLDQSMSRAVVDNHHWTNKAVAKPHDSARDIAEQGQRDFLGHSIEIGIASHALGMIKQDPTCLTRKDGRPYLDYALRFNDEVQHGAERLPIPTLVKSLLSYGLDVNQKVWICDGRTVWSLFLAFLYDIQLDTANAREVTWLLINHGADEVFQCEVAERSEFPMAKYRNVESKRKVLNMQQILIAVFGEDDAAAMCEVVTRNRKKSWASYIKQWCDWKDPAQQAAI</sequence>
<evidence type="ECO:0008006" key="7">
    <source>
        <dbReference type="Google" id="ProtNLM"/>
    </source>
</evidence>
<keyword evidence="6" id="KW-1185">Reference proteome</keyword>
<feature type="domain" description="Nephrocystin 3-like N-terminal" evidence="3">
    <location>
        <begin position="235"/>
        <end position="421"/>
    </location>
</feature>
<dbReference type="Pfam" id="PF25053">
    <property type="entry name" value="DUF7791"/>
    <property type="match status" value="1"/>
</dbReference>
<feature type="coiled-coil region" evidence="2">
    <location>
        <begin position="115"/>
        <end position="142"/>
    </location>
</feature>
<dbReference type="GeneID" id="71989348"/>
<protein>
    <recommendedName>
        <fullName evidence="7">NACHT domain-containing protein</fullName>
    </recommendedName>
</protein>
<dbReference type="SUPFAM" id="SSF52540">
    <property type="entry name" value="P-loop containing nucleoside triphosphate hydrolases"/>
    <property type="match status" value="1"/>
</dbReference>
<reference evidence="5" key="2">
    <citation type="journal article" date="2022" name="Microb. Genom.">
        <title>A chromosome-scale genome assembly of the tomato pathogen Cladosporium fulvum reveals a compartmentalized genome architecture and the presence of a dispensable chromosome.</title>
        <authorList>
            <person name="Zaccaron A.Z."/>
            <person name="Chen L.H."/>
            <person name="Samaras A."/>
            <person name="Stergiopoulos I."/>
        </authorList>
    </citation>
    <scope>NUCLEOTIDE SEQUENCE</scope>
    <source>
        <strain evidence="5">Race5_Kim</strain>
    </source>
</reference>
<evidence type="ECO:0000259" key="4">
    <source>
        <dbReference type="Pfam" id="PF25053"/>
    </source>
</evidence>
<dbReference type="Gene3D" id="3.40.50.300">
    <property type="entry name" value="P-loop containing nucleotide triphosphate hydrolases"/>
    <property type="match status" value="1"/>
</dbReference>
<dbReference type="InterPro" id="IPR056884">
    <property type="entry name" value="NPHP3-like_N"/>
</dbReference>
<accession>A0A9Q8PGV2</accession>
<organism evidence="5 6">
    <name type="scientific">Passalora fulva</name>
    <name type="common">Tomato leaf mold</name>
    <name type="synonym">Cladosporium fulvum</name>
    <dbReference type="NCBI Taxonomy" id="5499"/>
    <lineage>
        <taxon>Eukaryota</taxon>
        <taxon>Fungi</taxon>
        <taxon>Dikarya</taxon>
        <taxon>Ascomycota</taxon>
        <taxon>Pezizomycotina</taxon>
        <taxon>Dothideomycetes</taxon>
        <taxon>Dothideomycetidae</taxon>
        <taxon>Mycosphaerellales</taxon>
        <taxon>Mycosphaerellaceae</taxon>
        <taxon>Fulvia</taxon>
    </lineage>
</organism>
<dbReference type="Proteomes" id="UP000756132">
    <property type="component" value="Chromosome 9"/>
</dbReference>
<dbReference type="PANTHER" id="PTHR10039:SF5">
    <property type="entry name" value="NACHT DOMAIN-CONTAINING PROTEIN"/>
    <property type="match status" value="1"/>
</dbReference>
<gene>
    <name evidence="5" type="ORF">CLAFUR5_09470</name>
</gene>
<dbReference type="RefSeq" id="XP_047766552.1">
    <property type="nucleotide sequence ID" value="XM_047908618.1"/>
</dbReference>
<evidence type="ECO:0000259" key="3">
    <source>
        <dbReference type="Pfam" id="PF24883"/>
    </source>
</evidence>
<proteinExistence type="predicted"/>
<dbReference type="EMBL" id="CP090171">
    <property type="protein sequence ID" value="UJO22186.1"/>
    <property type="molecule type" value="Genomic_DNA"/>
</dbReference>
<dbReference type="Pfam" id="PF24883">
    <property type="entry name" value="NPHP3_N"/>
    <property type="match status" value="1"/>
</dbReference>
<dbReference type="InterPro" id="IPR027417">
    <property type="entry name" value="P-loop_NTPase"/>
</dbReference>
<dbReference type="KEGG" id="ffu:CLAFUR5_09470"/>
<dbReference type="OrthoDB" id="3650613at2759"/>